<organism evidence="3 4">
    <name type="scientific">Cytospora leucostoma</name>
    <dbReference type="NCBI Taxonomy" id="1230097"/>
    <lineage>
        <taxon>Eukaryota</taxon>
        <taxon>Fungi</taxon>
        <taxon>Dikarya</taxon>
        <taxon>Ascomycota</taxon>
        <taxon>Pezizomycotina</taxon>
        <taxon>Sordariomycetes</taxon>
        <taxon>Sordariomycetidae</taxon>
        <taxon>Diaporthales</taxon>
        <taxon>Cytosporaceae</taxon>
        <taxon>Cytospora</taxon>
    </lineage>
</organism>
<protein>
    <recommendedName>
        <fullName evidence="2">Telomere length regulation protein conserved domain-containing protein</fullName>
    </recommendedName>
</protein>
<dbReference type="Proteomes" id="UP000285146">
    <property type="component" value="Unassembled WGS sequence"/>
</dbReference>
<dbReference type="GO" id="GO:0042162">
    <property type="term" value="F:telomeric DNA binding"/>
    <property type="evidence" value="ECO:0007669"/>
    <property type="project" value="TreeGrafter"/>
</dbReference>
<comment type="similarity">
    <text evidence="1">Belongs to the TEL2 family.</text>
</comment>
<gene>
    <name evidence="3" type="ORF">VPNG_07686</name>
</gene>
<dbReference type="GO" id="GO:0005829">
    <property type="term" value="C:cytosol"/>
    <property type="evidence" value="ECO:0007669"/>
    <property type="project" value="TreeGrafter"/>
</dbReference>
<dbReference type="InterPro" id="IPR051970">
    <property type="entry name" value="TEL2_Regulation"/>
</dbReference>
<sequence>MEELLSPVSRTYLKPEDTGNTFLQDTKEASQKATPTFKSSLSSVDDVIEVLKNEPDYDNLLSALRYLSKAGGGGGHFRGATPGPQASRIVQILVTEIVPNYWTLLKESSTEAGTADLSLLLDSLRSLAGLNAILLRLRSLTQEQRSETAEVKRSDITLNLNILLELLSEVLDGDDRLSQLWISTSASTDSIKKRILSREFVNVIGSGRIISLSAEAAALIPQDAKSKNIWVAHLVEYSRWLARNIFSWSKEADGPEERNLAAELLSKAMHLGYSDAVVRIMLQVLINEAPLEKHSRGLFDGLAHTEQRNVLFSLLKTISELHLNTLEGYDGPNERAVVAATASVINRLVANDAKYMSHLVAWLTNATGAGLGDGIGIRRAVLAVLAADRDSIVTVFEKSLNQFGDFLYIKHTPMLQQEVHAQVLLLSAGYVQRLVPFKLSLLVRSGAFMNMVSKRLEASQSRARLLGMIVGEALSQLAHKDDKKLNFDMEEMRSEESVWYKSLVEVSDAVGPVDPLVSSHKPAQTPVYIRNLVTYFRDTENYDRQRLALTIAPTLIRRKANFGTEVREHAEELASLLLGLQDQYEIDDFYDLKLQGMIAIIVAQPQIMGQWFVKTFFNGDYSVAQRASVLTVLGLSARELAGFAASEYASAASFPSQTLPDRMKKLYVEDVPSSSQLPSSAPLKALPSNALDNISKSLTSDFMAPLAANAADSATGPDALKLSTFKSRLEGQQSNSGQKSKAKPRLRAIPNTTAQLIATSYFFPLTARFQSAIRSTAGRTRGIIFQPFLLSLYIKTLAILLHAAGPSTLALPDMTAELWGLLLGSSIRAQAVGDLGVTHAVLFALLTMLEVNENRMRDVCQSMPREVVETQEWVAQIFSDIRGDDGGGEENDVRMLAAGVLIRIREGMEKYRALLMGDMIG</sequence>
<evidence type="ECO:0000256" key="1">
    <source>
        <dbReference type="ARBA" id="ARBA00006133"/>
    </source>
</evidence>
<dbReference type="Gene3D" id="1.25.40.720">
    <property type="entry name" value="Telomere length regulation protein 2, C-terminal domain"/>
    <property type="match status" value="2"/>
</dbReference>
<dbReference type="FunFam" id="1.25.40.720:FF:000004">
    <property type="entry name" value="WGS project CABT00000000 data, contig 2.6"/>
    <property type="match status" value="1"/>
</dbReference>
<reference evidence="3 4" key="1">
    <citation type="submission" date="2015-09" db="EMBL/GenBank/DDBJ databases">
        <title>Host preference determinants of Valsa canker pathogens revealed by comparative genomics.</title>
        <authorList>
            <person name="Yin Z."/>
            <person name="Huang L."/>
        </authorList>
    </citation>
    <scope>NUCLEOTIDE SEQUENCE [LARGE SCALE GENOMIC DNA]</scope>
    <source>
        <strain evidence="3 4">SXYLt</strain>
    </source>
</reference>
<evidence type="ECO:0000313" key="3">
    <source>
        <dbReference type="EMBL" id="ROW02034.1"/>
    </source>
</evidence>
<dbReference type="EMBL" id="LKEB01000052">
    <property type="protein sequence ID" value="ROW02034.1"/>
    <property type="molecule type" value="Genomic_DNA"/>
</dbReference>
<dbReference type="GO" id="GO:0051879">
    <property type="term" value="F:Hsp90 protein binding"/>
    <property type="evidence" value="ECO:0007669"/>
    <property type="project" value="TreeGrafter"/>
</dbReference>
<dbReference type="PANTHER" id="PTHR15830:SF10">
    <property type="entry name" value="TELOMERE LENGTH REGULATION PROTEIN TEL2 HOMOLOG"/>
    <property type="match status" value="1"/>
</dbReference>
<proteinExistence type="inferred from homology"/>
<evidence type="ECO:0000313" key="4">
    <source>
        <dbReference type="Proteomes" id="UP000285146"/>
    </source>
</evidence>
<feature type="domain" description="Telomere length regulation protein conserved" evidence="2">
    <location>
        <begin position="526"/>
        <end position="637"/>
    </location>
</feature>
<comment type="caution">
    <text evidence="3">The sequence shown here is derived from an EMBL/GenBank/DDBJ whole genome shotgun (WGS) entry which is preliminary data.</text>
</comment>
<evidence type="ECO:0000259" key="2">
    <source>
        <dbReference type="Pfam" id="PF10193"/>
    </source>
</evidence>
<dbReference type="STRING" id="1230097.A0A423WF25"/>
<keyword evidence="4" id="KW-1185">Reference proteome</keyword>
<accession>A0A423WF25</accession>
<dbReference type="InParanoid" id="A0A423WF25"/>
<dbReference type="OrthoDB" id="10258062at2759"/>
<dbReference type="InterPro" id="IPR019337">
    <property type="entry name" value="Telomere_length_regulation_dom"/>
</dbReference>
<dbReference type="PANTHER" id="PTHR15830">
    <property type="entry name" value="TELOMERE LENGTH REGULATION PROTEIN TEL2 FAMILY MEMBER"/>
    <property type="match status" value="1"/>
</dbReference>
<dbReference type="Pfam" id="PF10193">
    <property type="entry name" value="Telomere_reg-2"/>
    <property type="match status" value="1"/>
</dbReference>
<dbReference type="AlphaFoldDB" id="A0A423WF25"/>
<name>A0A423WF25_9PEZI</name>
<dbReference type="InterPro" id="IPR038528">
    <property type="entry name" value="TEL2_C_sf"/>
</dbReference>
<dbReference type="GO" id="GO:0051083">
    <property type="term" value="P:'de novo' cotranslational protein folding"/>
    <property type="evidence" value="ECO:0007669"/>
    <property type="project" value="TreeGrafter"/>
</dbReference>